<dbReference type="Pfam" id="PF01551">
    <property type="entry name" value="Peptidase_M23"/>
    <property type="match status" value="1"/>
</dbReference>
<keyword evidence="2" id="KW-1133">Transmembrane helix</keyword>
<gene>
    <name evidence="4" type="ORF">HQM25_03845</name>
</gene>
<organism evidence="4 5">
    <name type="scientific">Microbacterium hominis</name>
    <dbReference type="NCBI Taxonomy" id="162426"/>
    <lineage>
        <taxon>Bacteria</taxon>
        <taxon>Bacillati</taxon>
        <taxon>Actinomycetota</taxon>
        <taxon>Actinomycetes</taxon>
        <taxon>Micrococcales</taxon>
        <taxon>Microbacteriaceae</taxon>
        <taxon>Microbacterium</taxon>
    </lineage>
</organism>
<evidence type="ECO:0000313" key="5">
    <source>
        <dbReference type="Proteomes" id="UP000502498"/>
    </source>
</evidence>
<reference evidence="4 5" key="1">
    <citation type="submission" date="2020-05" db="EMBL/GenBank/DDBJ databases">
        <title>Strain PA2F3 complete genome.</title>
        <authorList>
            <person name="Kim Y.-S."/>
            <person name="Kim S.-J."/>
            <person name="Jung H.-k."/>
            <person name="Kim S.-E."/>
            <person name="Kim K.-H."/>
        </authorList>
    </citation>
    <scope>NUCLEOTIDE SEQUENCE [LARGE SCALE GENOMIC DNA]</scope>
    <source>
        <strain evidence="4 5">PA2F3</strain>
    </source>
</reference>
<dbReference type="Gene3D" id="2.70.70.10">
    <property type="entry name" value="Glucose Permease (Domain IIA)"/>
    <property type="match status" value="1"/>
</dbReference>
<dbReference type="InterPro" id="IPR011055">
    <property type="entry name" value="Dup_hybrid_motif"/>
</dbReference>
<sequence>MPVVPEPAPPVLSRRARRAPASGEQAVLPVPALDEVEVEPLTEAQPVVEIAREVVAPEQPPLLRSRRSRVAPVVHETAEPSLPEAVQAPVEPFQLIEPEPVVVPEPVAPVPVEPAAAVVDTPEPVAASKPVAAPEPVSAPEPAATIPAAEEPIVDEPVRPHTPRAASDVDEFEAAAKLFSFTGQTPVQQPADAPPAPADDETAPQAADAADGDSAHQAPPRMRTRTTFKRIAATSFSVGVMGIVGLMAVGMTVPAEAVAAVQGTDATTSLLAGDVSSGIDEEDIQAYVAPAGTESADLTRSENYGTVTMAEIAAASGIRNTSNFFVNDPTAAIQWPFAVGVPISYGFGMRSGRMHEGVDFTPGDGSPIQAIADGVVREATQAGGAYGVHVIIDHIIDGQLVSSHYAHMQYGSLQVVPGQHVTVGTILGRTGNTGRSYGAHTHFEILANGTTAIDPIPWLRQHAGG</sequence>
<evidence type="ECO:0000313" key="4">
    <source>
        <dbReference type="EMBL" id="QKJ21076.1"/>
    </source>
</evidence>
<protein>
    <submittedName>
        <fullName evidence="4">Peptidoglycan DD-metalloendopeptidase family protein</fullName>
    </submittedName>
</protein>
<evidence type="ECO:0000256" key="1">
    <source>
        <dbReference type="SAM" id="MobiDB-lite"/>
    </source>
</evidence>
<proteinExistence type="predicted"/>
<keyword evidence="2" id="KW-0812">Transmembrane</keyword>
<feature type="domain" description="M23ase beta-sheet core" evidence="3">
    <location>
        <begin position="353"/>
        <end position="455"/>
    </location>
</feature>
<feature type="compositionally biased region" description="Pro residues" evidence="1">
    <location>
        <begin position="1"/>
        <end position="10"/>
    </location>
</feature>
<accession>A0A7D4QLP2</accession>
<dbReference type="PANTHER" id="PTHR21666:SF270">
    <property type="entry name" value="MUREIN HYDROLASE ACTIVATOR ENVC"/>
    <property type="match status" value="1"/>
</dbReference>
<dbReference type="InterPro" id="IPR016047">
    <property type="entry name" value="M23ase_b-sheet_dom"/>
</dbReference>
<dbReference type="EMBL" id="CP054038">
    <property type="protein sequence ID" value="QKJ21076.1"/>
    <property type="molecule type" value="Genomic_DNA"/>
</dbReference>
<dbReference type="SUPFAM" id="SSF51261">
    <property type="entry name" value="Duplicated hybrid motif"/>
    <property type="match status" value="1"/>
</dbReference>
<evidence type="ECO:0000256" key="2">
    <source>
        <dbReference type="SAM" id="Phobius"/>
    </source>
</evidence>
<dbReference type="AlphaFoldDB" id="A0A7D4QLP2"/>
<feature type="transmembrane region" description="Helical" evidence="2">
    <location>
        <begin position="231"/>
        <end position="253"/>
    </location>
</feature>
<feature type="region of interest" description="Disordered" evidence="1">
    <location>
        <begin position="1"/>
        <end position="24"/>
    </location>
</feature>
<dbReference type="Proteomes" id="UP000502498">
    <property type="component" value="Chromosome"/>
</dbReference>
<keyword evidence="2" id="KW-0472">Membrane</keyword>
<evidence type="ECO:0000259" key="3">
    <source>
        <dbReference type="Pfam" id="PF01551"/>
    </source>
</evidence>
<dbReference type="GO" id="GO:0004222">
    <property type="term" value="F:metalloendopeptidase activity"/>
    <property type="evidence" value="ECO:0007669"/>
    <property type="project" value="TreeGrafter"/>
</dbReference>
<feature type="region of interest" description="Disordered" evidence="1">
    <location>
        <begin position="185"/>
        <end position="225"/>
    </location>
</feature>
<dbReference type="PANTHER" id="PTHR21666">
    <property type="entry name" value="PEPTIDASE-RELATED"/>
    <property type="match status" value="1"/>
</dbReference>
<name>A0A7D4QLP2_9MICO</name>
<dbReference type="CDD" id="cd12797">
    <property type="entry name" value="M23_peptidase"/>
    <property type="match status" value="1"/>
</dbReference>
<dbReference type="InterPro" id="IPR050570">
    <property type="entry name" value="Cell_wall_metabolism_enzyme"/>
</dbReference>